<keyword evidence="9" id="KW-1185">Reference proteome</keyword>
<dbReference type="Proteomes" id="UP000308230">
    <property type="component" value="Unassembled WGS sequence"/>
</dbReference>
<dbReference type="PANTHER" id="PTHR37311:SF1">
    <property type="entry name" value="2-PHOSPHOSULFOLACTATE PHOSPHATASE-RELATED"/>
    <property type="match status" value="1"/>
</dbReference>
<proteinExistence type="inferred from homology"/>
<dbReference type="PANTHER" id="PTHR37311">
    <property type="entry name" value="2-PHOSPHOSULFOLACTATE PHOSPHATASE-RELATED"/>
    <property type="match status" value="1"/>
</dbReference>
<evidence type="ECO:0000256" key="6">
    <source>
        <dbReference type="ARBA" id="ARBA00022842"/>
    </source>
</evidence>
<accession>A0A5R9F6F2</accession>
<dbReference type="GO" id="GO:0050532">
    <property type="term" value="F:2-phosphosulfolactate phosphatase activity"/>
    <property type="evidence" value="ECO:0007669"/>
    <property type="project" value="UniProtKB-EC"/>
</dbReference>
<dbReference type="AlphaFoldDB" id="A0A5R9F6F2"/>
<keyword evidence="6" id="KW-0460">Magnesium</keyword>
<dbReference type="EMBL" id="SWLG01000013">
    <property type="protein sequence ID" value="TLS36054.1"/>
    <property type="molecule type" value="Genomic_DNA"/>
</dbReference>
<evidence type="ECO:0000256" key="5">
    <source>
        <dbReference type="ARBA" id="ARBA00022801"/>
    </source>
</evidence>
<evidence type="ECO:0000256" key="7">
    <source>
        <dbReference type="ARBA" id="ARBA00033711"/>
    </source>
</evidence>
<gene>
    <name evidence="8" type="ORF">FCL54_16820</name>
</gene>
<sequence length="265" mass="28963">MFDQSAYTCRIEWGRRGAREASERGDITIIVDVLSFSSTVTTAVEKGAIIYPYPPSINEEEKRFAEAVGAELILGRAEAARIGKPTLSPVSFNKTHANKKYVLCSLNGAYCASIAASVPALLIGCLLNASSVAAAANHLGQKMNKAITVVPCGEQWNDIRKEEDRLRPAIEDYLGAGAILSFLNGSKSPEAEVCVGAFKQSQKRITELLWESGSSRELRERGFEEDVKHCIRLNVCQTVPVLESDHFAALRIKESMDAKDASHFI</sequence>
<dbReference type="EC" id="3.1.3.71" evidence="3"/>
<comment type="catalytic activity">
    <reaction evidence="7">
        <text>(2R)-O-phospho-3-sulfolactate + H2O = (2R)-3-sulfolactate + phosphate</text>
        <dbReference type="Rhea" id="RHEA:23416"/>
        <dbReference type="ChEBI" id="CHEBI:15377"/>
        <dbReference type="ChEBI" id="CHEBI:15597"/>
        <dbReference type="ChEBI" id="CHEBI:43474"/>
        <dbReference type="ChEBI" id="CHEBI:58738"/>
        <dbReference type="EC" id="3.1.3.71"/>
    </reaction>
</comment>
<evidence type="ECO:0000313" key="9">
    <source>
        <dbReference type="Proteomes" id="UP000308230"/>
    </source>
</evidence>
<evidence type="ECO:0000313" key="8">
    <source>
        <dbReference type="EMBL" id="TLS36054.1"/>
    </source>
</evidence>
<dbReference type="GO" id="GO:0000287">
    <property type="term" value="F:magnesium ion binding"/>
    <property type="evidence" value="ECO:0007669"/>
    <property type="project" value="InterPro"/>
</dbReference>
<dbReference type="OrthoDB" id="4913at2"/>
<evidence type="ECO:0000256" key="1">
    <source>
        <dbReference type="ARBA" id="ARBA00001946"/>
    </source>
</evidence>
<evidence type="ECO:0000256" key="2">
    <source>
        <dbReference type="ARBA" id="ARBA00009997"/>
    </source>
</evidence>
<dbReference type="InterPro" id="IPR036702">
    <property type="entry name" value="ComB-like_sf"/>
</dbReference>
<protein>
    <recommendedName>
        <fullName evidence="4">Probable 2-phosphosulfolactate phosphatase</fullName>
        <ecNumber evidence="3">3.1.3.71</ecNumber>
    </recommendedName>
</protein>
<comment type="caution">
    <text evidence="8">The sequence shown here is derived from an EMBL/GenBank/DDBJ whole genome shotgun (WGS) entry which is preliminary data.</text>
</comment>
<dbReference type="InterPro" id="IPR005238">
    <property type="entry name" value="ComB-like"/>
</dbReference>
<dbReference type="Pfam" id="PF04029">
    <property type="entry name" value="2-ph_phosp"/>
    <property type="match status" value="1"/>
</dbReference>
<dbReference type="GO" id="GO:0050545">
    <property type="term" value="F:sulfopyruvate decarboxylase activity"/>
    <property type="evidence" value="ECO:0007669"/>
    <property type="project" value="TreeGrafter"/>
</dbReference>
<keyword evidence="5" id="KW-0378">Hydrolase</keyword>
<reference evidence="8 9" key="1">
    <citation type="submission" date="2019-04" db="EMBL/GenBank/DDBJ databases">
        <title>Bacillus caeni sp. nov., a bacterium isolated from mangrove sediment.</title>
        <authorList>
            <person name="Huang H."/>
            <person name="Mo K."/>
            <person name="Hu Y."/>
        </authorList>
    </citation>
    <scope>NUCLEOTIDE SEQUENCE [LARGE SCALE GENOMIC DNA]</scope>
    <source>
        <strain evidence="8 9">HB172195</strain>
    </source>
</reference>
<comment type="similarity">
    <text evidence="2">Belongs to the ComB family.</text>
</comment>
<dbReference type="RefSeq" id="WP_138127916.1">
    <property type="nucleotide sequence ID" value="NZ_SWLG01000013.1"/>
</dbReference>
<organism evidence="8 9">
    <name type="scientific">Exobacillus caeni</name>
    <dbReference type="NCBI Taxonomy" id="2574798"/>
    <lineage>
        <taxon>Bacteria</taxon>
        <taxon>Bacillati</taxon>
        <taxon>Bacillota</taxon>
        <taxon>Bacilli</taxon>
        <taxon>Bacillales</taxon>
        <taxon>Guptibacillaceae</taxon>
        <taxon>Exobacillus</taxon>
    </lineage>
</organism>
<name>A0A5R9F6F2_9BACL</name>
<evidence type="ECO:0000256" key="4">
    <source>
        <dbReference type="ARBA" id="ARBA00021948"/>
    </source>
</evidence>
<comment type="cofactor">
    <cofactor evidence="1">
        <name>Mg(2+)</name>
        <dbReference type="ChEBI" id="CHEBI:18420"/>
    </cofactor>
</comment>
<dbReference type="Gene3D" id="3.90.1560.10">
    <property type="entry name" value="ComB-like"/>
    <property type="match status" value="1"/>
</dbReference>
<dbReference type="SUPFAM" id="SSF142823">
    <property type="entry name" value="ComB-like"/>
    <property type="match status" value="1"/>
</dbReference>
<evidence type="ECO:0000256" key="3">
    <source>
        <dbReference type="ARBA" id="ARBA00012953"/>
    </source>
</evidence>